<comment type="caution">
    <text evidence="1">The sequence shown here is derived from an EMBL/GenBank/DDBJ whole genome shotgun (WGS) entry which is preliminary data.</text>
</comment>
<dbReference type="OrthoDB" id="7888911at2"/>
<sequence length="145" mass="16424">MLTPQLIKTLAKIYRWENQNDEDDGNPEETAVFHRLLDTVRSADANETAHALIKRLGSEKILPGSNETDRTWLVRILAEPGVLPNRLAPDYSILHAFYPYDQIRRYEDELHSRLPARADPVFPASAWHGAPGINEGIVRELTDGL</sequence>
<dbReference type="RefSeq" id="WP_007342688.1">
    <property type="nucleotide sequence ID" value="NZ_GL878494.1"/>
</dbReference>
<name>F2BD76_9NEIS</name>
<gene>
    <name evidence="1" type="ORF">HMPREF9123_1682</name>
</gene>
<dbReference type="EMBL" id="AFAY01000034">
    <property type="protein sequence ID" value="EGF10611.1"/>
    <property type="molecule type" value="Genomic_DNA"/>
</dbReference>
<reference evidence="1 2" key="1">
    <citation type="submission" date="2011-02" db="EMBL/GenBank/DDBJ databases">
        <authorList>
            <person name="Muzny D."/>
            <person name="Qin X."/>
            <person name="Deng J."/>
            <person name="Jiang H."/>
            <person name="Liu Y."/>
            <person name="Qu J."/>
            <person name="Song X.-Z."/>
            <person name="Zhang L."/>
            <person name="Thornton R."/>
            <person name="Coyle M."/>
            <person name="Francisco L."/>
            <person name="Jackson L."/>
            <person name="Javaid M."/>
            <person name="Korchina V."/>
            <person name="Kovar C."/>
            <person name="Mata R."/>
            <person name="Mathew T."/>
            <person name="Ngo R."/>
            <person name="Nguyen L."/>
            <person name="Nguyen N."/>
            <person name="Okwuonu G."/>
            <person name="Ongeri F."/>
            <person name="Pham C."/>
            <person name="Simmons D."/>
            <person name="Wilczek-Boney K."/>
            <person name="Hale W."/>
            <person name="Jakkamsetti A."/>
            <person name="Pham P."/>
            <person name="Ruth R."/>
            <person name="San Lucas F."/>
            <person name="Warren J."/>
            <person name="Zhang J."/>
            <person name="Zhao Z."/>
            <person name="Zhou C."/>
            <person name="Zhu D."/>
            <person name="Lee S."/>
            <person name="Bess C."/>
            <person name="Blankenburg K."/>
            <person name="Forbes L."/>
            <person name="Fu Q."/>
            <person name="Gubbala S."/>
            <person name="Hirani K."/>
            <person name="Jayaseelan J.C."/>
            <person name="Lara F."/>
            <person name="Munidasa M."/>
            <person name="Palculict T."/>
            <person name="Patil S."/>
            <person name="Pu L.-L."/>
            <person name="Saada N."/>
            <person name="Tang L."/>
            <person name="Weissenberger G."/>
            <person name="Zhu Y."/>
            <person name="Hemphill L."/>
            <person name="Shang Y."/>
            <person name="Youmans B."/>
            <person name="Ayvaz T."/>
            <person name="Ross M."/>
            <person name="Santibanez J."/>
            <person name="Aqrawi P."/>
            <person name="Gross S."/>
            <person name="Joshi V."/>
            <person name="Fowler G."/>
            <person name="Nazareth L."/>
            <person name="Reid J."/>
            <person name="Worley K."/>
            <person name="Petrosino J."/>
            <person name="Highlander S."/>
            <person name="Gibbs R."/>
        </authorList>
    </citation>
    <scope>NUCLEOTIDE SEQUENCE [LARGE SCALE GENOMIC DNA]</scope>
    <source>
        <strain evidence="1 2">ATCC BAA-1200</strain>
    </source>
</reference>
<dbReference type="Proteomes" id="UP000004105">
    <property type="component" value="Unassembled WGS sequence"/>
</dbReference>
<evidence type="ECO:0000313" key="2">
    <source>
        <dbReference type="Proteomes" id="UP000004105"/>
    </source>
</evidence>
<proteinExistence type="predicted"/>
<dbReference type="AlphaFoldDB" id="F2BD76"/>
<organism evidence="1 2">
    <name type="scientific">Neisseria bacilliformis ATCC BAA-1200</name>
    <dbReference type="NCBI Taxonomy" id="888742"/>
    <lineage>
        <taxon>Bacteria</taxon>
        <taxon>Pseudomonadati</taxon>
        <taxon>Pseudomonadota</taxon>
        <taxon>Betaproteobacteria</taxon>
        <taxon>Neisseriales</taxon>
        <taxon>Neisseriaceae</taxon>
        <taxon>Neisseria</taxon>
    </lineage>
</organism>
<accession>F2BD76</accession>
<keyword evidence="2" id="KW-1185">Reference proteome</keyword>
<protein>
    <submittedName>
        <fullName evidence="1">Uncharacterized protein</fullName>
    </submittedName>
</protein>
<evidence type="ECO:0000313" key="1">
    <source>
        <dbReference type="EMBL" id="EGF10611.1"/>
    </source>
</evidence>
<dbReference type="HOGENOM" id="CLU_1784811_0_0_4"/>